<dbReference type="PANTHER" id="PTHR10130">
    <property type="entry name" value="PEROXISOMAL TARGETING SIGNAL 1 RECEPTOR PEX5"/>
    <property type="match status" value="1"/>
</dbReference>
<evidence type="ECO:0000256" key="4">
    <source>
        <dbReference type="ARBA" id="ARBA00022737"/>
    </source>
</evidence>
<evidence type="ECO:0000313" key="8">
    <source>
        <dbReference type="EMBL" id="KAF7376291.1"/>
    </source>
</evidence>
<sequence>MSFEGLISGAECAVPFNPLSQVLKHTEGDRSLQQDRIAGPSSARLHQLPGTSSGGASEQDLALARQFFESGSGVGPAFGAPNPAELARLHELSGRPVSEPTERWIMEQQHRMRGFEAGPAPAGWAAEFAAPQTSMAAPAAQQQMSRPDYQQRPSYMSSIGQHGSPMGMGIGMGMPMYGPAMGNQFPAQINGKGKSREADFEAAFAEIVAAQTQPGSARIEEVEEGATGLEASLEKTQLDDQDDSTTDFRRVWDQLQNSGLPPPKEDLSKWEAEFNQLMSSQRDELDHDYGAAMKSAWEGGIGDFSEGMESTAMKFDAEGIPVLSEYVFEQNNKYLGPEAPTRSPLAEAKALLERNGSLSEAALLLEAAIQKGELGEGGYEAWILLGETRNMDEREEAGMRALVEGVKRGEAAGAPGVGMVSLAISYTNESMDRASHTMLLRWLRSRFPDHPVPAETISAVATNSVWDTHTRLTQVFLDLARAQHSRGEMDPDVQIALGILFYTNNEYDRAKDCFQTALSVRPTDFVLWNRLGSSLSNGSHPEEALGAYREALQLRPTYTRAIYNVGVACLNIGAHKEAAEHFLSALSMQEASGGGETSDQLWLTLRRALLTMERPDLAAMTQPESRGTLDAFRKEGFDF</sequence>
<reference evidence="8" key="1">
    <citation type="submission" date="2020-05" db="EMBL/GenBank/DDBJ databases">
        <title>Mycena genomes resolve the evolution of fungal bioluminescence.</title>
        <authorList>
            <person name="Tsai I.J."/>
        </authorList>
    </citation>
    <scope>NUCLEOTIDE SEQUENCE</scope>
    <source>
        <strain evidence="8">160909Yilan</strain>
    </source>
</reference>
<keyword evidence="5 6" id="KW-0802">TPR repeat</keyword>
<dbReference type="SUPFAM" id="SSF48452">
    <property type="entry name" value="TPR-like"/>
    <property type="match status" value="1"/>
</dbReference>
<proteinExistence type="inferred from homology"/>
<dbReference type="PROSITE" id="PS50005">
    <property type="entry name" value="TPR"/>
    <property type="match status" value="2"/>
</dbReference>
<dbReference type="Proteomes" id="UP000623467">
    <property type="component" value="Unassembled WGS sequence"/>
</dbReference>
<evidence type="ECO:0000256" key="5">
    <source>
        <dbReference type="ARBA" id="ARBA00022803"/>
    </source>
</evidence>
<evidence type="ECO:0000256" key="7">
    <source>
        <dbReference type="SAM" id="MobiDB-lite"/>
    </source>
</evidence>
<evidence type="ECO:0000256" key="1">
    <source>
        <dbReference type="ARBA" id="ARBA00004496"/>
    </source>
</evidence>
<feature type="repeat" description="TPR" evidence="6">
    <location>
        <begin position="525"/>
        <end position="558"/>
    </location>
</feature>
<dbReference type="GO" id="GO:0005778">
    <property type="term" value="C:peroxisomal membrane"/>
    <property type="evidence" value="ECO:0007669"/>
    <property type="project" value="TreeGrafter"/>
</dbReference>
<keyword evidence="9" id="KW-1185">Reference proteome</keyword>
<comment type="caution">
    <text evidence="8">The sequence shown here is derived from an EMBL/GenBank/DDBJ whole genome shotgun (WGS) entry which is preliminary data.</text>
</comment>
<protein>
    <submittedName>
        <fullName evidence="8">Peroxisomal targeting signal receptor</fullName>
    </submittedName>
</protein>
<dbReference type="GO" id="GO:0005052">
    <property type="term" value="F:peroxisome matrix targeting signal-1 binding"/>
    <property type="evidence" value="ECO:0007669"/>
    <property type="project" value="TreeGrafter"/>
</dbReference>
<comment type="similarity">
    <text evidence="2">Belongs to the peroxisomal targeting signal receptor family.</text>
</comment>
<keyword evidence="3" id="KW-0963">Cytoplasm</keyword>
<dbReference type="Gene3D" id="1.25.40.10">
    <property type="entry name" value="Tetratricopeptide repeat domain"/>
    <property type="match status" value="1"/>
</dbReference>
<evidence type="ECO:0000256" key="3">
    <source>
        <dbReference type="ARBA" id="ARBA00022490"/>
    </source>
</evidence>
<dbReference type="GO" id="GO:0005829">
    <property type="term" value="C:cytosol"/>
    <property type="evidence" value="ECO:0007669"/>
    <property type="project" value="TreeGrafter"/>
</dbReference>
<feature type="region of interest" description="Disordered" evidence="7">
    <location>
        <begin position="133"/>
        <end position="154"/>
    </location>
</feature>
<dbReference type="EMBL" id="JACAZH010000001">
    <property type="protein sequence ID" value="KAF7376291.1"/>
    <property type="molecule type" value="Genomic_DNA"/>
</dbReference>
<name>A0A8H6ZG60_9AGAR</name>
<dbReference type="InterPro" id="IPR024111">
    <property type="entry name" value="PEX5/PEX5L"/>
</dbReference>
<dbReference type="GO" id="GO:0016560">
    <property type="term" value="P:protein import into peroxisome matrix, docking"/>
    <property type="evidence" value="ECO:0007669"/>
    <property type="project" value="TreeGrafter"/>
</dbReference>
<comment type="subcellular location">
    <subcellularLocation>
        <location evidence="1">Cytoplasm</location>
    </subcellularLocation>
</comment>
<keyword evidence="8" id="KW-0675">Receptor</keyword>
<evidence type="ECO:0000256" key="6">
    <source>
        <dbReference type="PROSITE-ProRule" id="PRU00339"/>
    </source>
</evidence>
<organism evidence="8 9">
    <name type="scientific">Mycena sanguinolenta</name>
    <dbReference type="NCBI Taxonomy" id="230812"/>
    <lineage>
        <taxon>Eukaryota</taxon>
        <taxon>Fungi</taxon>
        <taxon>Dikarya</taxon>
        <taxon>Basidiomycota</taxon>
        <taxon>Agaricomycotina</taxon>
        <taxon>Agaricomycetes</taxon>
        <taxon>Agaricomycetidae</taxon>
        <taxon>Agaricales</taxon>
        <taxon>Marasmiineae</taxon>
        <taxon>Mycenaceae</taxon>
        <taxon>Mycena</taxon>
    </lineage>
</organism>
<evidence type="ECO:0000256" key="2">
    <source>
        <dbReference type="ARBA" id="ARBA00005348"/>
    </source>
</evidence>
<dbReference type="AlphaFoldDB" id="A0A8H6ZG60"/>
<evidence type="ECO:0000313" key="9">
    <source>
        <dbReference type="Proteomes" id="UP000623467"/>
    </source>
</evidence>
<dbReference type="Pfam" id="PF13432">
    <property type="entry name" value="TPR_16"/>
    <property type="match status" value="1"/>
</dbReference>
<feature type="compositionally biased region" description="Low complexity" evidence="7">
    <location>
        <begin position="133"/>
        <end position="145"/>
    </location>
</feature>
<keyword evidence="4" id="KW-0677">Repeat</keyword>
<dbReference type="OrthoDB" id="10006023at2759"/>
<dbReference type="PANTHER" id="PTHR10130:SF9">
    <property type="entry name" value="PEROXISOMAL TARGETING SIGNAL RECEPTOR"/>
    <property type="match status" value="1"/>
</dbReference>
<dbReference type="InterPro" id="IPR011990">
    <property type="entry name" value="TPR-like_helical_dom_sf"/>
</dbReference>
<gene>
    <name evidence="8" type="ORF">MSAN_00044500</name>
</gene>
<dbReference type="InterPro" id="IPR019734">
    <property type="entry name" value="TPR_rpt"/>
</dbReference>
<feature type="repeat" description="TPR" evidence="6">
    <location>
        <begin position="491"/>
        <end position="524"/>
    </location>
</feature>
<dbReference type="SMART" id="SM00028">
    <property type="entry name" value="TPR"/>
    <property type="match status" value="3"/>
</dbReference>
<accession>A0A8H6ZG60</accession>